<organism evidence="6 7">
    <name type="scientific">Candidula unifasciata</name>
    <dbReference type="NCBI Taxonomy" id="100452"/>
    <lineage>
        <taxon>Eukaryota</taxon>
        <taxon>Metazoa</taxon>
        <taxon>Spiralia</taxon>
        <taxon>Lophotrochozoa</taxon>
        <taxon>Mollusca</taxon>
        <taxon>Gastropoda</taxon>
        <taxon>Heterobranchia</taxon>
        <taxon>Euthyneura</taxon>
        <taxon>Panpulmonata</taxon>
        <taxon>Eupulmonata</taxon>
        <taxon>Stylommatophora</taxon>
        <taxon>Helicina</taxon>
        <taxon>Helicoidea</taxon>
        <taxon>Geomitridae</taxon>
        <taxon>Candidula</taxon>
    </lineage>
</organism>
<feature type="region of interest" description="Disordered" evidence="4">
    <location>
        <begin position="606"/>
        <end position="627"/>
    </location>
</feature>
<dbReference type="InterPro" id="IPR050604">
    <property type="entry name" value="PDZ-LIM_domain"/>
</dbReference>
<feature type="region of interest" description="Disordered" evidence="4">
    <location>
        <begin position="415"/>
        <end position="582"/>
    </location>
</feature>
<dbReference type="PROSITE" id="PS50106">
    <property type="entry name" value="PDZ"/>
    <property type="match status" value="1"/>
</dbReference>
<name>A0A8S3YXU9_9EUPU</name>
<dbReference type="InterPro" id="IPR036034">
    <property type="entry name" value="PDZ_sf"/>
</dbReference>
<evidence type="ECO:0000256" key="2">
    <source>
        <dbReference type="ARBA" id="ARBA00022490"/>
    </source>
</evidence>
<evidence type="ECO:0000313" key="6">
    <source>
        <dbReference type="EMBL" id="CAG5119086.1"/>
    </source>
</evidence>
<feature type="compositionally biased region" description="Polar residues" evidence="4">
    <location>
        <begin position="223"/>
        <end position="234"/>
    </location>
</feature>
<dbReference type="Pfam" id="PF15936">
    <property type="entry name" value="DUF4749"/>
    <property type="match status" value="1"/>
</dbReference>
<proteinExistence type="predicted"/>
<evidence type="ECO:0000256" key="4">
    <source>
        <dbReference type="SAM" id="MobiDB-lite"/>
    </source>
</evidence>
<dbReference type="SUPFAM" id="SSF50156">
    <property type="entry name" value="PDZ domain-like"/>
    <property type="match status" value="1"/>
</dbReference>
<dbReference type="PANTHER" id="PTHR24214">
    <property type="entry name" value="PDZ AND LIM DOMAIN PROTEIN ZASP"/>
    <property type="match status" value="1"/>
</dbReference>
<evidence type="ECO:0000256" key="3">
    <source>
        <dbReference type="ARBA" id="ARBA00023038"/>
    </source>
</evidence>
<feature type="region of interest" description="Disordered" evidence="4">
    <location>
        <begin position="279"/>
        <end position="301"/>
    </location>
</feature>
<feature type="compositionally biased region" description="Polar residues" evidence="4">
    <location>
        <begin position="665"/>
        <end position="679"/>
    </location>
</feature>
<feature type="compositionally biased region" description="Basic and acidic residues" evidence="4">
    <location>
        <begin position="235"/>
        <end position="247"/>
    </location>
</feature>
<dbReference type="Pfam" id="PF00595">
    <property type="entry name" value="PDZ"/>
    <property type="match status" value="1"/>
</dbReference>
<comment type="subcellular location">
    <subcellularLocation>
        <location evidence="1">Cytoplasm</location>
    </subcellularLocation>
</comment>
<dbReference type="PANTHER" id="PTHR24214:SF38">
    <property type="entry name" value="PDZ AND LIM DOMAIN PROTEIN ZASP-RELATED"/>
    <property type="match status" value="1"/>
</dbReference>
<feature type="region of interest" description="Disordered" evidence="4">
    <location>
        <begin position="223"/>
        <end position="253"/>
    </location>
</feature>
<dbReference type="Gene3D" id="2.30.42.10">
    <property type="match status" value="1"/>
</dbReference>
<keyword evidence="7" id="KW-1185">Reference proteome</keyword>
<dbReference type="SMART" id="SM00228">
    <property type="entry name" value="PDZ"/>
    <property type="match status" value="1"/>
</dbReference>
<dbReference type="InterPro" id="IPR031847">
    <property type="entry name" value="PDLI1-4/Zasp-like_mid"/>
</dbReference>
<dbReference type="GO" id="GO:0003779">
    <property type="term" value="F:actin binding"/>
    <property type="evidence" value="ECO:0007669"/>
    <property type="project" value="TreeGrafter"/>
</dbReference>
<comment type="caution">
    <text evidence="6">The sequence shown here is derived from an EMBL/GenBank/DDBJ whole genome shotgun (WGS) entry which is preliminary data.</text>
</comment>
<dbReference type="GO" id="GO:0005912">
    <property type="term" value="C:adherens junction"/>
    <property type="evidence" value="ECO:0007669"/>
    <property type="project" value="TreeGrafter"/>
</dbReference>
<keyword evidence="2" id="KW-0963">Cytoplasm</keyword>
<gene>
    <name evidence="6" type="ORF">CUNI_LOCUS4644</name>
</gene>
<dbReference type="EMBL" id="CAJHNH020000654">
    <property type="protein sequence ID" value="CAG5119086.1"/>
    <property type="molecule type" value="Genomic_DNA"/>
</dbReference>
<evidence type="ECO:0000259" key="5">
    <source>
        <dbReference type="PROSITE" id="PS50106"/>
    </source>
</evidence>
<keyword evidence="3" id="KW-0440">LIM domain</keyword>
<feature type="region of interest" description="Disordered" evidence="4">
    <location>
        <begin position="160"/>
        <end position="184"/>
    </location>
</feature>
<feature type="compositionally biased region" description="Polar residues" evidence="4">
    <location>
        <begin position="559"/>
        <end position="569"/>
    </location>
</feature>
<keyword evidence="3" id="KW-0862">Zinc</keyword>
<dbReference type="GO" id="GO:0061061">
    <property type="term" value="P:muscle structure development"/>
    <property type="evidence" value="ECO:0007669"/>
    <property type="project" value="TreeGrafter"/>
</dbReference>
<dbReference type="GO" id="GO:0051371">
    <property type="term" value="F:muscle alpha-actinin binding"/>
    <property type="evidence" value="ECO:0007669"/>
    <property type="project" value="TreeGrafter"/>
</dbReference>
<dbReference type="InterPro" id="IPR001478">
    <property type="entry name" value="PDZ"/>
</dbReference>
<dbReference type="GO" id="GO:0031941">
    <property type="term" value="C:filamentous actin"/>
    <property type="evidence" value="ECO:0007669"/>
    <property type="project" value="TreeGrafter"/>
</dbReference>
<feature type="domain" description="PDZ" evidence="5">
    <location>
        <begin position="7"/>
        <end position="89"/>
    </location>
</feature>
<dbReference type="FunFam" id="2.30.42.10:FF:000055">
    <property type="entry name" value="PDZ and LIM domain protein 3"/>
    <property type="match status" value="1"/>
</dbReference>
<dbReference type="GO" id="GO:0030036">
    <property type="term" value="P:actin cytoskeleton organization"/>
    <property type="evidence" value="ECO:0007669"/>
    <property type="project" value="TreeGrafter"/>
</dbReference>
<keyword evidence="3" id="KW-0479">Metal-binding</keyword>
<reference evidence="6" key="1">
    <citation type="submission" date="2021-04" db="EMBL/GenBank/DDBJ databases">
        <authorList>
            <consortium name="Molecular Ecology Group"/>
        </authorList>
    </citation>
    <scope>NUCLEOTIDE SEQUENCE</scope>
</reference>
<dbReference type="CDD" id="cd23068">
    <property type="entry name" value="PDZ_ZASP52-like"/>
    <property type="match status" value="1"/>
</dbReference>
<feature type="compositionally biased region" description="Polar residues" evidence="4">
    <location>
        <begin position="165"/>
        <end position="175"/>
    </location>
</feature>
<feature type="region of interest" description="Disordered" evidence="4">
    <location>
        <begin position="641"/>
        <end position="679"/>
    </location>
</feature>
<dbReference type="AlphaFoldDB" id="A0A8S3YXU9"/>
<dbReference type="SMART" id="SM00735">
    <property type="entry name" value="ZM"/>
    <property type="match status" value="1"/>
</dbReference>
<dbReference type="InterPro" id="IPR006643">
    <property type="entry name" value="Zasp-like_motif"/>
</dbReference>
<dbReference type="OrthoDB" id="44841at2759"/>
<accession>A0A8S3YXU9</accession>
<evidence type="ECO:0000256" key="1">
    <source>
        <dbReference type="ARBA" id="ARBA00004496"/>
    </source>
</evidence>
<protein>
    <recommendedName>
        <fullName evidence="5">PDZ domain-containing protein</fullName>
    </recommendedName>
</protein>
<sequence>MPGSRLQIHLFRDSFNTPWGFRLQGGKDLHQPLTVQRVFSNSPAEGELQRGDVILSINNRDASELTHKQAQDLIKHGGGQIELVINRPPPGVSLWPLSPPIITHQPRAPSLASPSPPSSSFRQIPIQVLNLSPQPRSDGGFQQPTTKPVRHPIHVQPAREAHFEQQPSFSNQQPKTSTPTSPVPSWAAQHFIPKKVLTLAKLGGGGQDFGTAYATFPRRASSTNYGASGRTQGHTLHETDETPEDHLATGPIPKVGHLRNLDGGGREFGSAFGSATLPRSGKGHRLTHPPASSHAGGHGFQPSKVTLNKFGGGGRDLGVAYGQRNLDRFEPRHDKHGMLSRVQNSLDNLVLSPRSPEIHSSSPFYQPYTPPYQPPQQMYTPTGLLLEQQQQLQQQNQGEALPPVWERRRLFQQGPVQTSGNVPAYKSAPTVPKPQPGPSSYGTFGIDYTHPTSKQPQSGWRPAPQFNASQAPIKSAPPQYTFAPPPTSEKPATSSSYAPAHSAPPPWQRAQEQENGGTPAWRSSLKATGVKPWDMDPGYTNEQAPIRSVPYTPAPAKSPVTSGPFSPTGATPGGAENGPKVMHLQYNSPLNLYSNQNVAETLKGQTQALAGQPQRGAAPVNEAGERDWSQSAVLRFISQEGTGKGKQLTPSVAPKPQFGPVHTARSAQPFYQDSGATEF</sequence>
<dbReference type="GO" id="GO:0030018">
    <property type="term" value="C:Z disc"/>
    <property type="evidence" value="ECO:0007669"/>
    <property type="project" value="TreeGrafter"/>
</dbReference>
<dbReference type="GO" id="GO:0001725">
    <property type="term" value="C:stress fiber"/>
    <property type="evidence" value="ECO:0007669"/>
    <property type="project" value="TreeGrafter"/>
</dbReference>
<dbReference type="Proteomes" id="UP000678393">
    <property type="component" value="Unassembled WGS sequence"/>
</dbReference>
<feature type="compositionally biased region" description="Low complexity" evidence="4">
    <location>
        <begin position="491"/>
        <end position="501"/>
    </location>
</feature>
<evidence type="ECO:0000313" key="7">
    <source>
        <dbReference type="Proteomes" id="UP000678393"/>
    </source>
</evidence>